<dbReference type="AlphaFoldDB" id="A0AAN8VN68"/>
<dbReference type="InterPro" id="IPR036047">
    <property type="entry name" value="F-box-like_dom_sf"/>
</dbReference>
<feature type="domain" description="F-box" evidence="1">
    <location>
        <begin position="20"/>
        <end position="47"/>
    </location>
</feature>
<dbReference type="Pfam" id="PF00646">
    <property type="entry name" value="F-box"/>
    <property type="match status" value="1"/>
</dbReference>
<dbReference type="EMBL" id="JBAMMX010000006">
    <property type="protein sequence ID" value="KAK6938138.1"/>
    <property type="molecule type" value="Genomic_DNA"/>
</dbReference>
<evidence type="ECO:0000313" key="2">
    <source>
        <dbReference type="EMBL" id="KAK6938138.1"/>
    </source>
</evidence>
<protein>
    <submittedName>
        <fullName evidence="2">F-box domain</fullName>
    </submittedName>
</protein>
<accession>A0AAN8VN68</accession>
<evidence type="ECO:0000259" key="1">
    <source>
        <dbReference type="Pfam" id="PF00646"/>
    </source>
</evidence>
<dbReference type="SUPFAM" id="SSF81383">
    <property type="entry name" value="F-box domain"/>
    <property type="match status" value="1"/>
</dbReference>
<dbReference type="InterPro" id="IPR001810">
    <property type="entry name" value="F-box_dom"/>
</dbReference>
<sequence length="282" mass="32035">MEEVGYRDRRADALGDLKVLPDELICAVLENLTCRDIARLACVSRSSLQFSFILWIRDPLFDLTLIHLEVFRGDSHLLKRFLKSYKLSFLGGISQCQIEDRDCKLERLSYRAILIFMSASCDDALAEALSGTEMRRHFDVKSLLLLTGLLTNCRCYCILLDEDVLGAIFSLWKELTAGPWEEVEETFWGELKKTSGIVSATWWSETSYASPFSLKVHSSPYLCLSFCFAIPGIVIMKSFNVQLSFVKCSCELQLVLRLWFNPSRSSGLITFGFTLVPSGRLF</sequence>
<comment type="caution">
    <text evidence="2">The sequence shown here is derived from an EMBL/GenBank/DDBJ whole genome shotgun (WGS) entry which is preliminary data.</text>
</comment>
<dbReference type="CDD" id="cd09917">
    <property type="entry name" value="F-box_SF"/>
    <property type="match status" value="1"/>
</dbReference>
<name>A0AAN8VN68_9MAGN</name>
<keyword evidence="3" id="KW-1185">Reference proteome</keyword>
<evidence type="ECO:0000313" key="3">
    <source>
        <dbReference type="Proteomes" id="UP001370490"/>
    </source>
</evidence>
<dbReference type="Proteomes" id="UP001370490">
    <property type="component" value="Unassembled WGS sequence"/>
</dbReference>
<reference evidence="2 3" key="1">
    <citation type="submission" date="2023-12" db="EMBL/GenBank/DDBJ databases">
        <title>A high-quality genome assembly for Dillenia turbinata (Dilleniales).</title>
        <authorList>
            <person name="Chanderbali A."/>
        </authorList>
    </citation>
    <scope>NUCLEOTIDE SEQUENCE [LARGE SCALE GENOMIC DNA]</scope>
    <source>
        <strain evidence="2">LSX21</strain>
        <tissue evidence="2">Leaf</tissue>
    </source>
</reference>
<organism evidence="2 3">
    <name type="scientific">Dillenia turbinata</name>
    <dbReference type="NCBI Taxonomy" id="194707"/>
    <lineage>
        <taxon>Eukaryota</taxon>
        <taxon>Viridiplantae</taxon>
        <taxon>Streptophyta</taxon>
        <taxon>Embryophyta</taxon>
        <taxon>Tracheophyta</taxon>
        <taxon>Spermatophyta</taxon>
        <taxon>Magnoliopsida</taxon>
        <taxon>eudicotyledons</taxon>
        <taxon>Gunneridae</taxon>
        <taxon>Pentapetalae</taxon>
        <taxon>Dilleniales</taxon>
        <taxon>Dilleniaceae</taxon>
        <taxon>Dillenia</taxon>
    </lineage>
</organism>
<proteinExistence type="predicted"/>
<gene>
    <name evidence="2" type="ORF">RJ641_031646</name>
</gene>